<dbReference type="Pfam" id="PF22936">
    <property type="entry name" value="Pol_BBD"/>
    <property type="match status" value="1"/>
</dbReference>
<keyword evidence="4" id="KW-1185">Reference proteome</keyword>
<dbReference type="InterPro" id="IPR054722">
    <property type="entry name" value="PolX-like_BBD"/>
</dbReference>
<evidence type="ECO:0000256" key="1">
    <source>
        <dbReference type="SAM" id="Coils"/>
    </source>
</evidence>
<accession>A0A5B6VC82</accession>
<evidence type="ECO:0000313" key="4">
    <source>
        <dbReference type="Proteomes" id="UP000325315"/>
    </source>
</evidence>
<feature type="coiled-coil region" evidence="1">
    <location>
        <begin position="66"/>
        <end position="107"/>
    </location>
</feature>
<dbReference type="EMBL" id="SMMG02000007">
    <property type="protein sequence ID" value="KAA3466800.1"/>
    <property type="molecule type" value="Genomic_DNA"/>
</dbReference>
<keyword evidence="1" id="KW-0175">Coiled coil</keyword>
<proteinExistence type="predicted"/>
<dbReference type="Proteomes" id="UP000325315">
    <property type="component" value="Unassembled WGS sequence"/>
</dbReference>
<protein>
    <submittedName>
        <fullName evidence="3">Retrotransposon-like protein</fullName>
    </submittedName>
</protein>
<sequence length="231" mass="26791">MRKIPLFVMSAKNQDISSLIVSNERRRDQANKSLSPIWLLGVMRILRLKRSRNAYNELGLEFKVMVSKHKKNISKLKDEKDLLSKTSHELEEKVNKIQEIINDFEKKNLDDKERCFKVDKSSKNLWYIDSGCSRYMIVDEQFYRIKVKSGEVTFGDNSKGLIGGIGFIGKNSSIFIENVLYINSLKHNLSSISQLCDKGVNLIFESNHMKPFNKIELLRGKVGLYKKWLEP</sequence>
<feature type="domain" description="Retrovirus-related Pol polyprotein from transposon TNT 1-94-like beta-barrel" evidence="2">
    <location>
        <begin position="126"/>
        <end position="199"/>
    </location>
</feature>
<evidence type="ECO:0000313" key="3">
    <source>
        <dbReference type="EMBL" id="KAA3466800.1"/>
    </source>
</evidence>
<reference evidence="4" key="1">
    <citation type="journal article" date="2019" name="Plant Biotechnol. J.">
        <title>Genome sequencing of the Australian wild diploid species Gossypium australe highlights disease resistance and delayed gland morphogenesis.</title>
        <authorList>
            <person name="Cai Y."/>
            <person name="Cai X."/>
            <person name="Wang Q."/>
            <person name="Wang P."/>
            <person name="Zhang Y."/>
            <person name="Cai C."/>
            <person name="Xu Y."/>
            <person name="Wang K."/>
            <person name="Zhou Z."/>
            <person name="Wang C."/>
            <person name="Geng S."/>
            <person name="Li B."/>
            <person name="Dong Q."/>
            <person name="Hou Y."/>
            <person name="Wang H."/>
            <person name="Ai P."/>
            <person name="Liu Z."/>
            <person name="Yi F."/>
            <person name="Sun M."/>
            <person name="An G."/>
            <person name="Cheng J."/>
            <person name="Zhang Y."/>
            <person name="Shi Q."/>
            <person name="Xie Y."/>
            <person name="Shi X."/>
            <person name="Chang Y."/>
            <person name="Huang F."/>
            <person name="Chen Y."/>
            <person name="Hong S."/>
            <person name="Mi L."/>
            <person name="Sun Q."/>
            <person name="Zhang L."/>
            <person name="Zhou B."/>
            <person name="Peng R."/>
            <person name="Zhang X."/>
            <person name="Liu F."/>
        </authorList>
    </citation>
    <scope>NUCLEOTIDE SEQUENCE [LARGE SCALE GENOMIC DNA]</scope>
    <source>
        <strain evidence="4">cv. PA1801</strain>
    </source>
</reference>
<organism evidence="3 4">
    <name type="scientific">Gossypium australe</name>
    <dbReference type="NCBI Taxonomy" id="47621"/>
    <lineage>
        <taxon>Eukaryota</taxon>
        <taxon>Viridiplantae</taxon>
        <taxon>Streptophyta</taxon>
        <taxon>Embryophyta</taxon>
        <taxon>Tracheophyta</taxon>
        <taxon>Spermatophyta</taxon>
        <taxon>Magnoliopsida</taxon>
        <taxon>eudicotyledons</taxon>
        <taxon>Gunneridae</taxon>
        <taxon>Pentapetalae</taxon>
        <taxon>rosids</taxon>
        <taxon>malvids</taxon>
        <taxon>Malvales</taxon>
        <taxon>Malvaceae</taxon>
        <taxon>Malvoideae</taxon>
        <taxon>Gossypium</taxon>
    </lineage>
</organism>
<dbReference type="AlphaFoldDB" id="A0A5B6VC82"/>
<comment type="caution">
    <text evidence="3">The sequence shown here is derived from an EMBL/GenBank/DDBJ whole genome shotgun (WGS) entry which is preliminary data.</text>
</comment>
<name>A0A5B6VC82_9ROSI</name>
<gene>
    <name evidence="3" type="ORF">EPI10_001866</name>
</gene>
<dbReference type="OrthoDB" id="1932348at2759"/>
<evidence type="ECO:0000259" key="2">
    <source>
        <dbReference type="Pfam" id="PF22936"/>
    </source>
</evidence>